<keyword evidence="2" id="KW-0812">Transmembrane</keyword>
<name>A0AAV5IFJ1_9ROSI</name>
<dbReference type="Proteomes" id="UP001054252">
    <property type="component" value="Unassembled WGS sequence"/>
</dbReference>
<organism evidence="3 4">
    <name type="scientific">Rubroshorea leprosula</name>
    <dbReference type="NCBI Taxonomy" id="152421"/>
    <lineage>
        <taxon>Eukaryota</taxon>
        <taxon>Viridiplantae</taxon>
        <taxon>Streptophyta</taxon>
        <taxon>Embryophyta</taxon>
        <taxon>Tracheophyta</taxon>
        <taxon>Spermatophyta</taxon>
        <taxon>Magnoliopsida</taxon>
        <taxon>eudicotyledons</taxon>
        <taxon>Gunneridae</taxon>
        <taxon>Pentapetalae</taxon>
        <taxon>rosids</taxon>
        <taxon>malvids</taxon>
        <taxon>Malvales</taxon>
        <taxon>Dipterocarpaceae</taxon>
        <taxon>Rubroshorea</taxon>
    </lineage>
</organism>
<dbReference type="EMBL" id="BPVZ01000009">
    <property type="protein sequence ID" value="GKU96040.1"/>
    <property type="molecule type" value="Genomic_DNA"/>
</dbReference>
<comment type="caution">
    <text evidence="3">The sequence shown here is derived from an EMBL/GenBank/DDBJ whole genome shotgun (WGS) entry which is preliminary data.</text>
</comment>
<accession>A0AAV5IFJ1</accession>
<evidence type="ECO:0000256" key="1">
    <source>
        <dbReference type="SAM" id="MobiDB-lite"/>
    </source>
</evidence>
<reference evidence="3 4" key="1">
    <citation type="journal article" date="2021" name="Commun. Biol.">
        <title>The genome of Shorea leprosula (Dipterocarpaceae) highlights the ecological relevance of drought in aseasonal tropical rainforests.</title>
        <authorList>
            <person name="Ng K.K.S."/>
            <person name="Kobayashi M.J."/>
            <person name="Fawcett J.A."/>
            <person name="Hatakeyama M."/>
            <person name="Paape T."/>
            <person name="Ng C.H."/>
            <person name="Ang C.C."/>
            <person name="Tnah L.H."/>
            <person name="Lee C.T."/>
            <person name="Nishiyama T."/>
            <person name="Sese J."/>
            <person name="O'Brien M.J."/>
            <person name="Copetti D."/>
            <person name="Mohd Noor M.I."/>
            <person name="Ong R.C."/>
            <person name="Putra M."/>
            <person name="Sireger I.Z."/>
            <person name="Indrioko S."/>
            <person name="Kosugi Y."/>
            <person name="Izuno A."/>
            <person name="Isagi Y."/>
            <person name="Lee S.L."/>
            <person name="Shimizu K.K."/>
        </authorList>
    </citation>
    <scope>NUCLEOTIDE SEQUENCE [LARGE SCALE GENOMIC DNA]</scope>
    <source>
        <strain evidence="3">214</strain>
    </source>
</reference>
<dbReference type="AlphaFoldDB" id="A0AAV5IFJ1"/>
<feature type="compositionally biased region" description="Polar residues" evidence="1">
    <location>
        <begin position="50"/>
        <end position="59"/>
    </location>
</feature>
<feature type="region of interest" description="Disordered" evidence="1">
    <location>
        <begin position="49"/>
        <end position="82"/>
    </location>
</feature>
<evidence type="ECO:0000256" key="2">
    <source>
        <dbReference type="SAM" id="Phobius"/>
    </source>
</evidence>
<protein>
    <recommendedName>
        <fullName evidence="5">Encoded peptide</fullName>
    </recommendedName>
</protein>
<keyword evidence="2" id="KW-0472">Membrane</keyword>
<evidence type="ECO:0000313" key="3">
    <source>
        <dbReference type="EMBL" id="GKU96040.1"/>
    </source>
</evidence>
<sequence>MAPKKILSIVYIFLAITFLLKFQSIEGRQLMNYDAVKVTSSVHGDFVTIPTPQNSNNSGIVDKSDPLNSAPPAPQAQHPIHN</sequence>
<gene>
    <name evidence="3" type="ORF">SLEP1_g9321</name>
</gene>
<feature type="transmembrane region" description="Helical" evidence="2">
    <location>
        <begin position="6"/>
        <end position="22"/>
    </location>
</feature>
<evidence type="ECO:0000313" key="4">
    <source>
        <dbReference type="Proteomes" id="UP001054252"/>
    </source>
</evidence>
<keyword evidence="2" id="KW-1133">Transmembrane helix</keyword>
<proteinExistence type="predicted"/>
<keyword evidence="4" id="KW-1185">Reference proteome</keyword>
<evidence type="ECO:0008006" key="5">
    <source>
        <dbReference type="Google" id="ProtNLM"/>
    </source>
</evidence>